<comment type="caution">
    <text evidence="1">The sequence shown here is derived from an EMBL/GenBank/DDBJ whole genome shotgun (WGS) entry which is preliminary data.</text>
</comment>
<evidence type="ECO:0000313" key="1">
    <source>
        <dbReference type="EMBL" id="KAK2778963.1"/>
    </source>
</evidence>
<evidence type="ECO:0000313" key="2">
    <source>
        <dbReference type="Proteomes" id="UP001281614"/>
    </source>
</evidence>
<accession>A0AAD9YTE5</accession>
<keyword evidence="2" id="KW-1185">Reference proteome</keyword>
<dbReference type="PANTHER" id="PTHR47785:SF4">
    <property type="entry name" value="ZN(II)2CYS6 TRANSCRIPTION FACTOR (EUROFUNG)"/>
    <property type="match status" value="1"/>
</dbReference>
<reference evidence="1" key="1">
    <citation type="submission" date="2023-02" db="EMBL/GenBank/DDBJ databases">
        <title>Colletotrichum kahawae CIFC_Que2 genome sequencing and assembly.</title>
        <authorList>
            <person name="Baroncelli R."/>
        </authorList>
    </citation>
    <scope>NUCLEOTIDE SEQUENCE</scope>
    <source>
        <strain evidence="1">CIFC_Que2</strain>
    </source>
</reference>
<proteinExistence type="predicted"/>
<dbReference type="InterPro" id="IPR053181">
    <property type="entry name" value="EcdB-like_regulator"/>
</dbReference>
<dbReference type="Proteomes" id="UP001281614">
    <property type="component" value="Unassembled WGS sequence"/>
</dbReference>
<gene>
    <name evidence="1" type="ORF">CKAH01_11554</name>
</gene>
<dbReference type="AlphaFoldDB" id="A0AAD9YTE5"/>
<protein>
    <submittedName>
        <fullName evidence="1">Uncharacterized protein</fullName>
    </submittedName>
</protein>
<dbReference type="EMBL" id="VYYT01000007">
    <property type="protein sequence ID" value="KAK2778963.1"/>
    <property type="molecule type" value="Genomic_DNA"/>
</dbReference>
<sequence>MVLAVLALGKLCQHQAGISDPEISREKGAIPGVEYMALTTDILGQQRGGWTLQHAQTSIFAALYYGQLGRLIECHFHLLDADRALQVVMRRDLDRLRRTDPPIQNAKDNSILLVFWTCLHLLCDFIDLLDLQRSSFVFRCRHDLPWPNILIMAEQFPEWVSKHFLGQMYLRRNLDDVLHSPTATEMRLTDDQKYAKSNLDSMRWIPRDLRFSTKESPPIDFMEARLRSKYWDVQAAIFKPFIKNALSNSLERRQTGSGPVLTSDKASKRRASGSVIGEETMKMTKTGIFYIIKSIEAFHGVDGKRIIDNILAIAHRHTVNLLILAAVYRDPLLGGLVEVGKLSYF</sequence>
<name>A0AAD9YTE5_COLKA</name>
<dbReference type="PANTHER" id="PTHR47785">
    <property type="entry name" value="ZN(II)2CYS6 TRANSCRIPTION FACTOR (EUROFUNG)-RELATED-RELATED"/>
    <property type="match status" value="1"/>
</dbReference>
<organism evidence="1 2">
    <name type="scientific">Colletotrichum kahawae</name>
    <name type="common">Coffee berry disease fungus</name>
    <dbReference type="NCBI Taxonomy" id="34407"/>
    <lineage>
        <taxon>Eukaryota</taxon>
        <taxon>Fungi</taxon>
        <taxon>Dikarya</taxon>
        <taxon>Ascomycota</taxon>
        <taxon>Pezizomycotina</taxon>
        <taxon>Sordariomycetes</taxon>
        <taxon>Hypocreomycetidae</taxon>
        <taxon>Glomerellales</taxon>
        <taxon>Glomerellaceae</taxon>
        <taxon>Colletotrichum</taxon>
        <taxon>Colletotrichum gloeosporioides species complex</taxon>
    </lineage>
</organism>